<dbReference type="RefSeq" id="WP_010022382.1">
    <property type="nucleotide sequence ID" value="NZ_AZDS01000002.1"/>
</dbReference>
<dbReference type="AlphaFoldDB" id="A0AAE6P099"/>
<dbReference type="Proteomes" id="UP000327194">
    <property type="component" value="Chromosome"/>
</dbReference>
<proteinExistence type="predicted"/>
<dbReference type="InterPro" id="IPR026870">
    <property type="entry name" value="Zinc_ribbon_dom"/>
</dbReference>
<keyword evidence="2" id="KW-0812">Transmembrane</keyword>
<feature type="region of interest" description="Disordered" evidence="1">
    <location>
        <begin position="29"/>
        <end position="49"/>
    </location>
</feature>
<organism evidence="4 5">
    <name type="scientific">Fructilactobacillus fructivorans</name>
    <dbReference type="NCBI Taxonomy" id="1614"/>
    <lineage>
        <taxon>Bacteria</taxon>
        <taxon>Bacillati</taxon>
        <taxon>Bacillota</taxon>
        <taxon>Bacilli</taxon>
        <taxon>Lactobacillales</taxon>
        <taxon>Lactobacillaceae</taxon>
        <taxon>Fructilactobacillus</taxon>
    </lineage>
</organism>
<evidence type="ECO:0000313" key="4">
    <source>
        <dbReference type="EMBL" id="QFX92183.1"/>
    </source>
</evidence>
<reference evidence="4 5" key="1">
    <citation type="submission" date="2019-10" db="EMBL/GenBank/DDBJ databases">
        <title>Genome sequencing of Lactobacillus fructivorans.</title>
        <authorList>
            <person name="Kim K."/>
        </authorList>
    </citation>
    <scope>NUCLEOTIDE SEQUENCE [LARGE SCALE GENOMIC DNA]</scope>
    <source>
        <strain evidence="4 5">LF543</strain>
    </source>
</reference>
<keyword evidence="2" id="KW-0472">Membrane</keyword>
<sequence length="225" mass="26022">MDNTKFCVKCGKKIGRDVKFCPYCGAEQPSSNNEVKSNHPNHPNNYNQNKGHSTTSVIITSLVLVVLLLAGISFGGYKYYESRGSTSPNEIMKWAYTNSKTDILSMIVMVGNDYEDYAKEFYSKKDAENFAADKIMDQKNMVLMKNKYTNRYLFNYNGHKVYMLRMYDKLSNKYIETVFAPKQPFSNKRTFSKVLIYPKEMNGIDKAAESGTIYTPKYYMEHFKK</sequence>
<name>A0AAE6P099_9LACO</name>
<dbReference type="KEGG" id="lfv:LF543_00690"/>
<protein>
    <submittedName>
        <fullName evidence="4">Zinc-ribbon domain-containing protein</fullName>
    </submittedName>
</protein>
<dbReference type="EMBL" id="CP045562">
    <property type="protein sequence ID" value="QFX92183.1"/>
    <property type="molecule type" value="Genomic_DNA"/>
</dbReference>
<feature type="domain" description="Zinc-ribbon" evidence="3">
    <location>
        <begin position="6"/>
        <end position="27"/>
    </location>
</feature>
<evidence type="ECO:0000256" key="2">
    <source>
        <dbReference type="SAM" id="Phobius"/>
    </source>
</evidence>
<feature type="compositionally biased region" description="Low complexity" evidence="1">
    <location>
        <begin position="38"/>
        <end position="49"/>
    </location>
</feature>
<keyword evidence="2" id="KW-1133">Transmembrane helix</keyword>
<feature type="transmembrane region" description="Helical" evidence="2">
    <location>
        <begin position="57"/>
        <end position="77"/>
    </location>
</feature>
<evidence type="ECO:0000256" key="1">
    <source>
        <dbReference type="SAM" id="MobiDB-lite"/>
    </source>
</evidence>
<gene>
    <name evidence="4" type="ORF">LF543_00690</name>
</gene>
<dbReference type="Pfam" id="PF13240">
    <property type="entry name" value="Zn_Ribbon_1"/>
    <property type="match status" value="1"/>
</dbReference>
<evidence type="ECO:0000313" key="5">
    <source>
        <dbReference type="Proteomes" id="UP000327194"/>
    </source>
</evidence>
<evidence type="ECO:0000259" key="3">
    <source>
        <dbReference type="Pfam" id="PF13240"/>
    </source>
</evidence>
<accession>A0AAE6P099</accession>